<proteinExistence type="predicted"/>
<keyword evidence="2" id="KW-1185">Reference proteome</keyword>
<sequence>MLSSLPSVFQVSQTVFRTASILLIVSQHSLSDWLIDYFNYADKVDIRPMYMTVMSGETVNYICTSKHADKNASEFQLVFHGDWFSRNADVTFLPEEGSNETVIFTTVHYPENLTPKVYSLSLYDANNKSLRTARVEVVNPPQPLQNVQVLFNFEERIPWEVTYSRPPNSRAQGMVVWRYGVRFQNVSEGYHCDKKSYSAATLREKCAFYAIVDYLIHIKYFTEVALCGRKAAYRDECESNRLNHVNGSVVPMNLTSAINDIIITIDEKYQYVKPDKPRELSARWENETCIFASWKDPTYFRIHEIETKAYEIKLTYDTNHITFQTQNFQLLSHNVVSAKWTGSKNVGSDVLLCGVQQQVFENNTYYLRLRVKDGRVTDAYYSDPVGIYLKSL</sequence>
<evidence type="ECO:0000313" key="2">
    <source>
        <dbReference type="Proteomes" id="UP001283361"/>
    </source>
</evidence>
<dbReference type="AlphaFoldDB" id="A0AAE0ZXK8"/>
<evidence type="ECO:0000313" key="1">
    <source>
        <dbReference type="EMBL" id="KAK3776786.1"/>
    </source>
</evidence>
<dbReference type="EMBL" id="JAWDGP010003173">
    <property type="protein sequence ID" value="KAK3776786.1"/>
    <property type="molecule type" value="Genomic_DNA"/>
</dbReference>
<dbReference type="Proteomes" id="UP001283361">
    <property type="component" value="Unassembled WGS sequence"/>
</dbReference>
<organism evidence="1 2">
    <name type="scientific">Elysia crispata</name>
    <name type="common">lettuce slug</name>
    <dbReference type="NCBI Taxonomy" id="231223"/>
    <lineage>
        <taxon>Eukaryota</taxon>
        <taxon>Metazoa</taxon>
        <taxon>Spiralia</taxon>
        <taxon>Lophotrochozoa</taxon>
        <taxon>Mollusca</taxon>
        <taxon>Gastropoda</taxon>
        <taxon>Heterobranchia</taxon>
        <taxon>Euthyneura</taxon>
        <taxon>Panpulmonata</taxon>
        <taxon>Sacoglossa</taxon>
        <taxon>Placobranchoidea</taxon>
        <taxon>Plakobranchidae</taxon>
        <taxon>Elysia</taxon>
    </lineage>
</organism>
<gene>
    <name evidence="1" type="ORF">RRG08_024563</name>
</gene>
<protein>
    <submittedName>
        <fullName evidence="1">Uncharacterized protein</fullName>
    </submittedName>
</protein>
<name>A0AAE0ZXK8_9GAST</name>
<comment type="caution">
    <text evidence="1">The sequence shown here is derived from an EMBL/GenBank/DDBJ whole genome shotgun (WGS) entry which is preliminary data.</text>
</comment>
<accession>A0AAE0ZXK8</accession>
<reference evidence="1" key="1">
    <citation type="journal article" date="2023" name="G3 (Bethesda)">
        <title>A reference genome for the long-term kleptoplast-retaining sea slug Elysia crispata morphotype clarki.</title>
        <authorList>
            <person name="Eastman K.E."/>
            <person name="Pendleton A.L."/>
            <person name="Shaikh M.A."/>
            <person name="Suttiyut T."/>
            <person name="Ogas R."/>
            <person name="Tomko P."/>
            <person name="Gavelis G."/>
            <person name="Widhalm J.R."/>
            <person name="Wisecaver J.H."/>
        </authorList>
    </citation>
    <scope>NUCLEOTIDE SEQUENCE</scope>
    <source>
        <strain evidence="1">ECLA1</strain>
    </source>
</reference>